<dbReference type="EMBL" id="CM023482">
    <property type="protein sequence ID" value="KAH6937480.1"/>
    <property type="molecule type" value="Genomic_DNA"/>
</dbReference>
<proteinExistence type="predicted"/>
<evidence type="ECO:0000313" key="2">
    <source>
        <dbReference type="Proteomes" id="UP000821845"/>
    </source>
</evidence>
<sequence>MPVDSKLQHRDLLVAAGKREYELAAQLYRCGVPRVREAIRKNASGHGRDAWLSKVVKAAVVEEGKRRGLPSAAHVSHHCSDNVVRCAPPVAQRTAANGRAHHPSPEDQPPAAGASCTHCEPAAS</sequence>
<reference evidence="1" key="1">
    <citation type="submission" date="2020-05" db="EMBL/GenBank/DDBJ databases">
        <title>Large-scale comparative analyses of tick genomes elucidate their genetic diversity and vector capacities.</title>
        <authorList>
            <person name="Jia N."/>
            <person name="Wang J."/>
            <person name="Shi W."/>
            <person name="Du L."/>
            <person name="Sun Y."/>
            <person name="Zhan W."/>
            <person name="Jiang J."/>
            <person name="Wang Q."/>
            <person name="Zhang B."/>
            <person name="Ji P."/>
            <person name="Sakyi L.B."/>
            <person name="Cui X."/>
            <person name="Yuan T."/>
            <person name="Jiang B."/>
            <person name="Yang W."/>
            <person name="Lam T.T.-Y."/>
            <person name="Chang Q."/>
            <person name="Ding S."/>
            <person name="Wang X."/>
            <person name="Zhu J."/>
            <person name="Ruan X."/>
            <person name="Zhao L."/>
            <person name="Wei J."/>
            <person name="Que T."/>
            <person name="Du C."/>
            <person name="Cheng J."/>
            <person name="Dai P."/>
            <person name="Han X."/>
            <person name="Huang E."/>
            <person name="Gao Y."/>
            <person name="Liu J."/>
            <person name="Shao H."/>
            <person name="Ye R."/>
            <person name="Li L."/>
            <person name="Wei W."/>
            <person name="Wang X."/>
            <person name="Wang C."/>
            <person name="Yang T."/>
            <person name="Huo Q."/>
            <person name="Li W."/>
            <person name="Guo W."/>
            <person name="Chen H."/>
            <person name="Zhou L."/>
            <person name="Ni X."/>
            <person name="Tian J."/>
            <person name="Zhou Y."/>
            <person name="Sheng Y."/>
            <person name="Liu T."/>
            <person name="Pan Y."/>
            <person name="Xia L."/>
            <person name="Li J."/>
            <person name="Zhao F."/>
            <person name="Cao W."/>
        </authorList>
    </citation>
    <scope>NUCLEOTIDE SEQUENCE</scope>
    <source>
        <strain evidence="1">Hyas-2018</strain>
    </source>
</reference>
<organism evidence="1 2">
    <name type="scientific">Hyalomma asiaticum</name>
    <name type="common">Tick</name>
    <dbReference type="NCBI Taxonomy" id="266040"/>
    <lineage>
        <taxon>Eukaryota</taxon>
        <taxon>Metazoa</taxon>
        <taxon>Ecdysozoa</taxon>
        <taxon>Arthropoda</taxon>
        <taxon>Chelicerata</taxon>
        <taxon>Arachnida</taxon>
        <taxon>Acari</taxon>
        <taxon>Parasitiformes</taxon>
        <taxon>Ixodida</taxon>
        <taxon>Ixodoidea</taxon>
        <taxon>Ixodidae</taxon>
        <taxon>Hyalomminae</taxon>
        <taxon>Hyalomma</taxon>
    </lineage>
</organism>
<dbReference type="Proteomes" id="UP000821845">
    <property type="component" value="Chromosome 2"/>
</dbReference>
<accession>A0ACB7SS23</accession>
<name>A0ACB7SS23_HYAAI</name>
<protein>
    <submittedName>
        <fullName evidence="1">Uncharacterized protein</fullName>
    </submittedName>
</protein>
<evidence type="ECO:0000313" key="1">
    <source>
        <dbReference type="EMBL" id="KAH6937480.1"/>
    </source>
</evidence>
<gene>
    <name evidence="1" type="ORF">HPB50_000747</name>
</gene>
<keyword evidence="2" id="KW-1185">Reference proteome</keyword>
<comment type="caution">
    <text evidence="1">The sequence shown here is derived from an EMBL/GenBank/DDBJ whole genome shotgun (WGS) entry which is preliminary data.</text>
</comment>